<dbReference type="STRING" id="28042.GU90_03785"/>
<accession>A0A073B1Y8</accession>
<dbReference type="AlphaFoldDB" id="A0A073B1Y8"/>
<evidence type="ECO:0000256" key="1">
    <source>
        <dbReference type="SAM" id="MobiDB-lite"/>
    </source>
</evidence>
<comment type="caution">
    <text evidence="2">The sequence shown here is derived from an EMBL/GenBank/DDBJ whole genome shotgun (WGS) entry which is preliminary data.</text>
</comment>
<protein>
    <submittedName>
        <fullName evidence="2">Uncharacterized protein</fullName>
    </submittedName>
</protein>
<proteinExistence type="predicted"/>
<keyword evidence="3" id="KW-1185">Reference proteome</keyword>
<sequence>MNLPTSIARLAPDDEWLTTVTTLLREVANDGFTFHLCGKPEPVVLVASYYWDSYVDLLKITGPDQVTAVRAVRRENFNVFQPPSVVWAFGNDAEPTLRALLNLLHPDHPDHPDQPFATPQVMLVPEDVQRPVRLKPPEPGKVGQRERRLRLALSNHTATGSARPQPEVEENVRPTPLQPGRAV</sequence>
<reference evidence="2 3" key="1">
    <citation type="submission" date="2014-06" db="EMBL/GenBank/DDBJ databases">
        <title>Saccharopolyspora rectivirgula DSM-43113 Genome sequencing.</title>
        <authorList>
            <person name="Barrera C."/>
            <person name="Millon L."/>
            <person name="Rognon B."/>
            <person name="Zaugg C."/>
            <person name="Monod M."/>
        </authorList>
    </citation>
    <scope>NUCLEOTIDE SEQUENCE [LARGE SCALE GENOMIC DNA]</scope>
    <source>
        <strain evidence="2 3">DSM 43113</strain>
    </source>
</reference>
<organism evidence="2 3">
    <name type="scientific">Saccharopolyspora rectivirgula</name>
    <dbReference type="NCBI Taxonomy" id="28042"/>
    <lineage>
        <taxon>Bacteria</taxon>
        <taxon>Bacillati</taxon>
        <taxon>Actinomycetota</taxon>
        <taxon>Actinomycetes</taxon>
        <taxon>Pseudonocardiales</taxon>
        <taxon>Pseudonocardiaceae</taxon>
        <taxon>Saccharopolyspora</taxon>
    </lineage>
</organism>
<feature type="compositionally biased region" description="Basic and acidic residues" evidence="1">
    <location>
        <begin position="129"/>
        <end position="146"/>
    </location>
</feature>
<name>A0A073B1Y8_9PSEU</name>
<dbReference type="EMBL" id="JNVU01000012">
    <property type="protein sequence ID" value="KEI45561.1"/>
    <property type="molecule type" value="Genomic_DNA"/>
</dbReference>
<feature type="region of interest" description="Disordered" evidence="1">
    <location>
        <begin position="129"/>
        <end position="183"/>
    </location>
</feature>
<evidence type="ECO:0000313" key="3">
    <source>
        <dbReference type="Proteomes" id="UP000031419"/>
    </source>
</evidence>
<evidence type="ECO:0000313" key="2">
    <source>
        <dbReference type="EMBL" id="KEI45561.1"/>
    </source>
</evidence>
<gene>
    <name evidence="2" type="ORF">GU90_03785</name>
</gene>
<dbReference type="Proteomes" id="UP000031419">
    <property type="component" value="Unassembled WGS sequence"/>
</dbReference>